<reference evidence="2" key="1">
    <citation type="journal article" date="2023" name="G3 (Bethesda)">
        <title>Genome assembly and association tests identify interacting loci associated with vigor, precocity, and sex in interspecific pistachio rootstocks.</title>
        <authorList>
            <person name="Palmer W."/>
            <person name="Jacygrad E."/>
            <person name="Sagayaradj S."/>
            <person name="Cavanaugh K."/>
            <person name="Han R."/>
            <person name="Bertier L."/>
            <person name="Beede B."/>
            <person name="Kafkas S."/>
            <person name="Golino D."/>
            <person name="Preece J."/>
            <person name="Michelmore R."/>
        </authorList>
    </citation>
    <scope>NUCLEOTIDE SEQUENCE [LARGE SCALE GENOMIC DNA]</scope>
</reference>
<proteinExistence type="predicted"/>
<evidence type="ECO:0000313" key="2">
    <source>
        <dbReference type="Proteomes" id="UP001163603"/>
    </source>
</evidence>
<keyword evidence="2" id="KW-1185">Reference proteome</keyword>
<comment type="caution">
    <text evidence="1">The sequence shown here is derived from an EMBL/GenBank/DDBJ whole genome shotgun (WGS) entry which is preliminary data.</text>
</comment>
<gene>
    <name evidence="1" type="ORF">Pint_16223</name>
</gene>
<protein>
    <submittedName>
        <fullName evidence="1">Uncharacterized protein</fullName>
    </submittedName>
</protein>
<organism evidence="1 2">
    <name type="scientific">Pistacia integerrima</name>
    <dbReference type="NCBI Taxonomy" id="434235"/>
    <lineage>
        <taxon>Eukaryota</taxon>
        <taxon>Viridiplantae</taxon>
        <taxon>Streptophyta</taxon>
        <taxon>Embryophyta</taxon>
        <taxon>Tracheophyta</taxon>
        <taxon>Spermatophyta</taxon>
        <taxon>Magnoliopsida</taxon>
        <taxon>eudicotyledons</taxon>
        <taxon>Gunneridae</taxon>
        <taxon>Pentapetalae</taxon>
        <taxon>rosids</taxon>
        <taxon>malvids</taxon>
        <taxon>Sapindales</taxon>
        <taxon>Anacardiaceae</taxon>
        <taxon>Pistacia</taxon>
    </lineage>
</organism>
<dbReference type="EMBL" id="CM047737">
    <property type="protein sequence ID" value="KAJ0049595.1"/>
    <property type="molecule type" value="Genomic_DNA"/>
</dbReference>
<name>A0ACC0ZDN6_9ROSI</name>
<sequence length="334" mass="37367">MVVIPDGIDRQDERKDRIQLSETMVNVMPGHLEDLIKKINLSCDEKISCVIADATTAWAPDVAEKMGIKKAMFWPSLVGGLALSLHIQELIQAKIIDHNGTPLTNEKIQISPELPAMIPSEFIWSCPGDPIRQNIIFRYVEYANKAVKNSNWLLCNSFYELDSSICDSILNLLPIGPLLSINHPGKPTGNFWPEDSTCLHWLDKQPAQSVIYVAFGSIAIFNQCQFEELALGLELSGQPFLWVVRSDLMDGSIIKYPEGFLSYICEVWKAGLGLNIETNGIISSHEIRRKLDKLLCDGGIRDNVTQLKEMARKSGSEGGSSMNNFEIFIKQLRC</sequence>
<dbReference type="Proteomes" id="UP001163603">
    <property type="component" value="Chromosome 2"/>
</dbReference>
<accession>A0ACC0ZDN6</accession>
<evidence type="ECO:0000313" key="1">
    <source>
        <dbReference type="EMBL" id="KAJ0049595.1"/>
    </source>
</evidence>